<dbReference type="GO" id="GO:0006353">
    <property type="term" value="P:DNA-templated transcription termination"/>
    <property type="evidence" value="ECO:0007669"/>
    <property type="project" value="UniProtKB-UniRule"/>
</dbReference>
<dbReference type="Pfam" id="PF01029">
    <property type="entry name" value="NusB"/>
    <property type="match status" value="1"/>
</dbReference>
<dbReference type="PANTHER" id="PTHR11078:SF3">
    <property type="entry name" value="ANTITERMINATION NUSB DOMAIN-CONTAINING PROTEIN"/>
    <property type="match status" value="1"/>
</dbReference>
<comment type="function">
    <text evidence="6">Involved in transcription antitermination. Required for transcription of ribosomal RNA (rRNA) genes. Binds specifically to the boxA antiterminator sequence of the ribosomal RNA (rrn) operons.</text>
</comment>
<evidence type="ECO:0000313" key="9">
    <source>
        <dbReference type="EMBL" id="SDG91781.1"/>
    </source>
</evidence>
<evidence type="ECO:0000256" key="1">
    <source>
        <dbReference type="ARBA" id="ARBA00005952"/>
    </source>
</evidence>
<dbReference type="NCBIfam" id="TIGR01951">
    <property type="entry name" value="nusB"/>
    <property type="match status" value="1"/>
</dbReference>
<dbReference type="GO" id="GO:0003723">
    <property type="term" value="F:RNA binding"/>
    <property type="evidence" value="ECO:0007669"/>
    <property type="project" value="UniProtKB-UniRule"/>
</dbReference>
<keyword evidence="3 6" id="KW-0694">RNA-binding</keyword>
<name>A0A1G7Y5R3_9PROT</name>
<dbReference type="STRING" id="83401.SAMN05421742_103197"/>
<gene>
    <name evidence="6" type="primary">nusB</name>
    <name evidence="9" type="ORF">SAMN05421742_103197</name>
</gene>
<dbReference type="GO" id="GO:0005829">
    <property type="term" value="C:cytosol"/>
    <property type="evidence" value="ECO:0007669"/>
    <property type="project" value="TreeGrafter"/>
</dbReference>
<proteinExistence type="inferred from homology"/>
<dbReference type="AlphaFoldDB" id="A0A1G7Y5R3"/>
<feature type="compositionally biased region" description="Acidic residues" evidence="7">
    <location>
        <begin position="61"/>
        <end position="72"/>
    </location>
</feature>
<dbReference type="InterPro" id="IPR006027">
    <property type="entry name" value="NusB_RsmB_TIM44"/>
</dbReference>
<dbReference type="Gene3D" id="1.10.940.10">
    <property type="entry name" value="NusB-like"/>
    <property type="match status" value="1"/>
</dbReference>
<feature type="domain" description="NusB/RsmB/TIM44" evidence="8">
    <location>
        <begin position="21"/>
        <end position="169"/>
    </location>
</feature>
<dbReference type="HAMAP" id="MF_00073">
    <property type="entry name" value="NusB"/>
    <property type="match status" value="1"/>
</dbReference>
<dbReference type="Proteomes" id="UP000217076">
    <property type="component" value="Unassembled WGS sequence"/>
</dbReference>
<evidence type="ECO:0000256" key="2">
    <source>
        <dbReference type="ARBA" id="ARBA00022814"/>
    </source>
</evidence>
<evidence type="ECO:0000256" key="5">
    <source>
        <dbReference type="ARBA" id="ARBA00023163"/>
    </source>
</evidence>
<protein>
    <recommendedName>
        <fullName evidence="6">Transcription antitermination protein NusB</fullName>
    </recommendedName>
    <alternativeName>
        <fullName evidence="6">Antitermination factor NusB</fullName>
    </alternativeName>
</protein>
<dbReference type="GO" id="GO:0031564">
    <property type="term" value="P:transcription antitermination"/>
    <property type="evidence" value="ECO:0007669"/>
    <property type="project" value="UniProtKB-KW"/>
</dbReference>
<evidence type="ECO:0000259" key="8">
    <source>
        <dbReference type="Pfam" id="PF01029"/>
    </source>
</evidence>
<evidence type="ECO:0000256" key="7">
    <source>
        <dbReference type="SAM" id="MobiDB-lite"/>
    </source>
</evidence>
<dbReference type="OrthoDB" id="9797817at2"/>
<dbReference type="EMBL" id="FNCV01000003">
    <property type="protein sequence ID" value="SDG91781.1"/>
    <property type="molecule type" value="Genomic_DNA"/>
</dbReference>
<comment type="similarity">
    <text evidence="1 6">Belongs to the NusB family.</text>
</comment>
<dbReference type="RefSeq" id="WP_092617004.1">
    <property type="nucleotide sequence ID" value="NZ_FNCV01000003.1"/>
</dbReference>
<feature type="region of interest" description="Disordered" evidence="7">
    <location>
        <begin position="56"/>
        <end position="75"/>
    </location>
</feature>
<evidence type="ECO:0000256" key="4">
    <source>
        <dbReference type="ARBA" id="ARBA00023015"/>
    </source>
</evidence>
<dbReference type="InterPro" id="IPR011605">
    <property type="entry name" value="NusB_fam"/>
</dbReference>
<keyword evidence="10" id="KW-1185">Reference proteome</keyword>
<keyword evidence="2 6" id="KW-0889">Transcription antitermination</keyword>
<evidence type="ECO:0000256" key="6">
    <source>
        <dbReference type="HAMAP-Rule" id="MF_00073"/>
    </source>
</evidence>
<evidence type="ECO:0000313" key="10">
    <source>
        <dbReference type="Proteomes" id="UP000217076"/>
    </source>
</evidence>
<reference evidence="10" key="1">
    <citation type="submission" date="2016-10" db="EMBL/GenBank/DDBJ databases">
        <authorList>
            <person name="Varghese N."/>
            <person name="Submissions S."/>
        </authorList>
    </citation>
    <scope>NUCLEOTIDE SEQUENCE [LARGE SCALE GENOMIC DNA]</scope>
    <source>
        <strain evidence="10">930I</strain>
    </source>
</reference>
<dbReference type="PANTHER" id="PTHR11078">
    <property type="entry name" value="N UTILIZATION SUBSTANCE PROTEIN B-RELATED"/>
    <property type="match status" value="1"/>
</dbReference>
<accession>A0A1G7Y5R3</accession>
<sequence>MTADTPPTPLAETPADPRSMARLNAVQALYGLAVSEAAVDDVLLQFLPQRLGDERLGGASIEEDPDTGDETDVSLGEPDSALLIRLVRGVCERRDDLDRLIGGALTGDWTLARLELTVLCLLQAGVWELLAHAEVPSKVVITEYVELARAFYAGPEPAMVNAVLDRLARTVREGGLAAAPPPSAG</sequence>
<organism evidence="9 10">
    <name type="scientific">Roseospirillum parvum</name>
    <dbReference type="NCBI Taxonomy" id="83401"/>
    <lineage>
        <taxon>Bacteria</taxon>
        <taxon>Pseudomonadati</taxon>
        <taxon>Pseudomonadota</taxon>
        <taxon>Alphaproteobacteria</taxon>
        <taxon>Rhodospirillales</taxon>
        <taxon>Rhodospirillaceae</taxon>
        <taxon>Roseospirillum</taxon>
    </lineage>
</organism>
<dbReference type="SUPFAM" id="SSF48013">
    <property type="entry name" value="NusB-like"/>
    <property type="match status" value="1"/>
</dbReference>
<dbReference type="InterPro" id="IPR035926">
    <property type="entry name" value="NusB-like_sf"/>
</dbReference>
<evidence type="ECO:0000256" key="3">
    <source>
        <dbReference type="ARBA" id="ARBA00022884"/>
    </source>
</evidence>
<keyword evidence="5 6" id="KW-0804">Transcription</keyword>
<keyword evidence="4 6" id="KW-0805">Transcription regulation</keyword>